<evidence type="ECO:0000313" key="6">
    <source>
        <dbReference type="Proteomes" id="UP000006735"/>
    </source>
</evidence>
<dbReference type="PANTHER" id="PTHR24074">
    <property type="entry name" value="CO-CHAPERONE PROTEIN DJLA"/>
    <property type="match status" value="1"/>
</dbReference>
<keyword evidence="3" id="KW-1133">Transmembrane helix</keyword>
<dbReference type="PRINTS" id="PR00625">
    <property type="entry name" value="JDOMAIN"/>
</dbReference>
<feature type="region of interest" description="Disordered" evidence="2">
    <location>
        <begin position="119"/>
        <end position="139"/>
    </location>
</feature>
<dbReference type="KEGG" id="xoo:XOO4053"/>
<dbReference type="InterPro" id="IPR050817">
    <property type="entry name" value="DjlA_DnaK_co-chaperone"/>
</dbReference>
<evidence type="ECO:0000256" key="2">
    <source>
        <dbReference type="SAM" id="MobiDB-lite"/>
    </source>
</evidence>
<dbReference type="EMBL" id="AE013598">
    <property type="protein sequence ID" value="AAW77307.1"/>
    <property type="molecule type" value="Genomic_DNA"/>
</dbReference>
<organism evidence="5 6">
    <name type="scientific">Xanthomonas oryzae pv. oryzae (strain KACC10331 / KXO85)</name>
    <dbReference type="NCBI Taxonomy" id="291331"/>
    <lineage>
        <taxon>Bacteria</taxon>
        <taxon>Pseudomonadati</taxon>
        <taxon>Pseudomonadota</taxon>
        <taxon>Gammaproteobacteria</taxon>
        <taxon>Lysobacterales</taxon>
        <taxon>Lysobacteraceae</taxon>
        <taxon>Xanthomonas</taxon>
    </lineage>
</organism>
<keyword evidence="3" id="KW-0812">Transmembrane</keyword>
<gene>
    <name evidence="5" type="primary">SEC63</name>
    <name evidence="5" type="ordered locus">XOO4053</name>
</gene>
<keyword evidence="6" id="KW-1185">Reference proteome</keyword>
<dbReference type="HOGENOM" id="CLU_145483_0_0_6"/>
<keyword evidence="3" id="KW-0472">Membrane</keyword>
<proteinExistence type="predicted"/>
<evidence type="ECO:0000256" key="3">
    <source>
        <dbReference type="SAM" id="Phobius"/>
    </source>
</evidence>
<evidence type="ECO:0000313" key="5">
    <source>
        <dbReference type="EMBL" id="AAW77307.1"/>
    </source>
</evidence>
<dbReference type="AlphaFoldDB" id="Q5GVG6"/>
<keyword evidence="1" id="KW-0143">Chaperone</keyword>
<evidence type="ECO:0000256" key="1">
    <source>
        <dbReference type="ARBA" id="ARBA00023186"/>
    </source>
</evidence>
<feature type="transmembrane region" description="Helical" evidence="3">
    <location>
        <begin position="52"/>
        <end position="77"/>
    </location>
</feature>
<protein>
    <submittedName>
        <fullName evidence="5">Preprotein translocase subunit Sec63</fullName>
    </submittedName>
</protein>
<dbReference type="SUPFAM" id="SSF46565">
    <property type="entry name" value="Chaperone J-domain"/>
    <property type="match status" value="1"/>
</dbReference>
<dbReference type="InterPro" id="IPR036869">
    <property type="entry name" value="J_dom_sf"/>
</dbReference>
<dbReference type="PROSITE" id="PS50076">
    <property type="entry name" value="DNAJ_2"/>
    <property type="match status" value="1"/>
</dbReference>
<dbReference type="STRING" id="291331.XOO4053"/>
<feature type="domain" description="J" evidence="4">
    <location>
        <begin position="88"/>
        <end position="151"/>
    </location>
</feature>
<feature type="compositionally biased region" description="Basic and acidic residues" evidence="2">
    <location>
        <begin position="119"/>
        <end position="135"/>
    </location>
</feature>
<dbReference type="SMART" id="SM00271">
    <property type="entry name" value="DnaJ"/>
    <property type="match status" value="1"/>
</dbReference>
<evidence type="ECO:0000259" key="4">
    <source>
        <dbReference type="PROSITE" id="PS50076"/>
    </source>
</evidence>
<dbReference type="Pfam" id="PF00226">
    <property type="entry name" value="DnaJ"/>
    <property type="match status" value="1"/>
</dbReference>
<dbReference type="InterPro" id="IPR001623">
    <property type="entry name" value="DnaJ_domain"/>
</dbReference>
<reference evidence="5 6" key="1">
    <citation type="journal article" date="2005" name="Nucleic Acids Res.">
        <title>The genome sequence of Xanthomonas oryzae pathovar oryzae KACC10331, the bacterial blight pathogen of rice.</title>
        <authorList>
            <person name="Lee B.M."/>
            <person name="Park Y.J."/>
            <person name="Park D.S."/>
            <person name="Kang H.W."/>
            <person name="Kim J.G."/>
            <person name="Song E.S."/>
            <person name="Park I.C."/>
            <person name="Yoon U.H."/>
            <person name="Hahn J.H."/>
            <person name="Koo B.S."/>
            <person name="Lee G.B."/>
            <person name="Kim H."/>
            <person name="Park H.S."/>
            <person name="Yoon K.O."/>
            <person name="Kim J.H."/>
            <person name="Jung C.H."/>
            <person name="Koh N.H."/>
            <person name="Seo J.S."/>
            <person name="Go S.J."/>
        </authorList>
    </citation>
    <scope>NUCLEOTIDE SEQUENCE [LARGE SCALE GENOMIC DNA]</scope>
    <source>
        <strain evidence="6">KACC10331 / KXO85</strain>
    </source>
</reference>
<accession>Q5GVG6</accession>
<dbReference type="CDD" id="cd06257">
    <property type="entry name" value="DnaJ"/>
    <property type="match status" value="1"/>
</dbReference>
<dbReference type="Proteomes" id="UP000006735">
    <property type="component" value="Chromosome"/>
</dbReference>
<name>Q5GVG6_XANOR</name>
<sequence>MLRRRPQNLLETVPRRLCGARQPARAGVRVRSPTRLLPPIAPMSWYGKLLGALAGALLFRGAPVVGLMIGLAIGHAVDAGWFKRRPENPYEALGLEPDATTAEIDLAYRRLMSRYHPDKVANADPEARRQAEKKASQINAAYDRIQRLRKR</sequence>
<dbReference type="Gene3D" id="1.10.287.110">
    <property type="entry name" value="DnaJ domain"/>
    <property type="match status" value="1"/>
</dbReference>